<keyword evidence="9" id="KW-0175">Coiled coil</keyword>
<name>A0ABD1J930_9TELE</name>
<dbReference type="PROSITE" id="PS50297">
    <property type="entry name" value="ANK_REP_REGION"/>
    <property type="match status" value="2"/>
</dbReference>
<dbReference type="SMART" id="SM00326">
    <property type="entry name" value="SH3"/>
    <property type="match status" value="1"/>
</dbReference>
<feature type="compositionally biased region" description="Polar residues" evidence="10">
    <location>
        <begin position="267"/>
        <end position="295"/>
    </location>
</feature>
<dbReference type="EMBL" id="JBHFQA010000018">
    <property type="protein sequence ID" value="KAL2083564.1"/>
    <property type="molecule type" value="Genomic_DNA"/>
</dbReference>
<evidence type="ECO:0000256" key="4">
    <source>
        <dbReference type="ARBA" id="ARBA00022737"/>
    </source>
</evidence>
<feature type="region of interest" description="Disordered" evidence="10">
    <location>
        <begin position="495"/>
        <end position="554"/>
    </location>
</feature>
<dbReference type="InterPro" id="IPR047163">
    <property type="entry name" value="ASPP1/2"/>
</dbReference>
<keyword evidence="13" id="KW-1185">Reference proteome</keyword>
<dbReference type="AlphaFoldDB" id="A0ABD1J930"/>
<evidence type="ECO:0000256" key="6">
    <source>
        <dbReference type="ARBA" id="ARBA00023242"/>
    </source>
</evidence>
<dbReference type="GO" id="GO:0005634">
    <property type="term" value="C:nucleus"/>
    <property type="evidence" value="ECO:0007669"/>
    <property type="project" value="UniProtKB-SubCell"/>
</dbReference>
<evidence type="ECO:0000256" key="10">
    <source>
        <dbReference type="SAM" id="MobiDB-lite"/>
    </source>
</evidence>
<comment type="subcellular location">
    <subcellularLocation>
        <location evidence="1">Nucleus</location>
    </subcellularLocation>
</comment>
<proteinExistence type="predicted"/>
<dbReference type="SMART" id="SM00248">
    <property type="entry name" value="ANK"/>
    <property type="match status" value="2"/>
</dbReference>
<dbReference type="InterPro" id="IPR036028">
    <property type="entry name" value="SH3-like_dom_sf"/>
</dbReference>
<evidence type="ECO:0000256" key="7">
    <source>
        <dbReference type="PROSITE-ProRule" id="PRU00023"/>
    </source>
</evidence>
<dbReference type="SUPFAM" id="SSF50044">
    <property type="entry name" value="SH3-domain"/>
    <property type="match status" value="1"/>
</dbReference>
<dbReference type="GO" id="GO:0006915">
    <property type="term" value="P:apoptotic process"/>
    <property type="evidence" value="ECO:0007669"/>
    <property type="project" value="UniProtKB-KW"/>
</dbReference>
<sequence>MDMTLAELQEMAARQQQQIDAQQQLLASREQRLRYLKQQDQRQQQQAQEQEKLQKLRENVEKQEGRLKKVRALKGQVEQKRLSNGKLVEEIEQMNSLFQQKQRELVVAVSKVEELSRQLEILKNGKMDPFHNNQSSVAELDCLYKELQLRNKLNQEQNARLQQQRENLNKRNQEVAAMDKRVSELRERLWKKKAALQQKENIPVSTVVQQPAPGSRVAAVGPYIQSSTMPRAHGRTGGHELLVKPTYLDGSSTLPAPERIAPELKSTGVQPPNMASLSDQSTARTTSPLPRTNAHTPEVQDDSDVLKRSGQDRKARPFSMFESTELPMSEMPPASLRKNQSSEDLVRDAQVVGKVVKVPPPVPNKPRQVNFPPGSQVLYGKQAYHTSTFPGKGHIQQPPAGPPPPSSQSNTLPLPSKQDPPPAATVRPFTPELPMGKDATGQPLQKPQSGAASFIYKMYLGEASQQGVQGALARSQSRSNNGFVSVYGKPVISGGSQMSQFQHPENPYLDRPGGVSNASDTEVDHNSVGPTAPEGQETERIPRPLSPTKLLPFISNPYRHQSDVDLEALRKKLYNAPRPLKKRSSITEPEGPAGPNIQKLLYQKTTLAAMETTTSEPAYPPGVVEEGKENSSTTPAAVVELSPLDSGTNVALEETPLEPPAVSSSSIPETEGEEFVPPPPPPHPAPRPDISLLPLPPQVTQEQPSPLPPPSSEGFLEEFPPYPPPPYPSGGVGQDQESLGQDNNMEPPEVTGQVTLLPGKRTNLRKAGSERIDHNMRVKFNPLALLLDSSLEGEFDLVQRIIYEVEDPSQPNDEGITALHNAVCAGHTEIVKFLVQFGVNVNAADSDGWTPLHCAASCNNVQVCKFLVESGAAVFAMTYSDMQTAADKCEEMEEGYTQCSQFLYGVQEKMGIMNRGVVYGLWDYDKESNDELSFQEGDCMTVVRREDEDEVEWWWARIANTEGYVPRNLLGLYPRIKPRQRSLA</sequence>
<accession>A0ABD1J930</accession>
<dbReference type="PANTHER" id="PTHR24131:SF8">
    <property type="entry name" value="APOPTOSIS-STIMULATING OF P53 PROTEIN 2"/>
    <property type="match status" value="1"/>
</dbReference>
<dbReference type="InterPro" id="IPR002110">
    <property type="entry name" value="Ankyrin_rpt"/>
</dbReference>
<keyword evidence="5 7" id="KW-0040">ANK repeat</keyword>
<dbReference type="FunFam" id="1.25.40.20:FF:000008">
    <property type="entry name" value="Apoptosis-stimulating of p53 protein 2 isoform 1"/>
    <property type="match status" value="1"/>
</dbReference>
<dbReference type="SUPFAM" id="SSF48403">
    <property type="entry name" value="Ankyrin repeat"/>
    <property type="match status" value="1"/>
</dbReference>
<dbReference type="InterPro" id="IPR036770">
    <property type="entry name" value="Ankyrin_rpt-contain_sf"/>
</dbReference>
<feature type="repeat" description="ANK" evidence="7">
    <location>
        <begin position="814"/>
        <end position="846"/>
    </location>
</feature>
<dbReference type="PROSITE" id="PS50002">
    <property type="entry name" value="SH3"/>
    <property type="match status" value="1"/>
</dbReference>
<reference evidence="12 13" key="1">
    <citation type="submission" date="2024-09" db="EMBL/GenBank/DDBJ databases">
        <title>A chromosome-level genome assembly of Gray's grenadier anchovy, Coilia grayii.</title>
        <authorList>
            <person name="Fu Z."/>
        </authorList>
    </citation>
    <scope>NUCLEOTIDE SEQUENCE [LARGE SCALE GENOMIC DNA]</scope>
    <source>
        <strain evidence="12">G4</strain>
        <tissue evidence="12">Muscle</tissue>
    </source>
</reference>
<evidence type="ECO:0000256" key="8">
    <source>
        <dbReference type="PROSITE-ProRule" id="PRU00192"/>
    </source>
</evidence>
<evidence type="ECO:0000256" key="1">
    <source>
        <dbReference type="ARBA" id="ARBA00004123"/>
    </source>
</evidence>
<dbReference type="PROSITE" id="PS50088">
    <property type="entry name" value="ANK_REPEAT"/>
    <property type="match status" value="2"/>
</dbReference>
<comment type="caution">
    <text evidence="12">The sequence shown here is derived from an EMBL/GenBank/DDBJ whole genome shotgun (WGS) entry which is preliminary data.</text>
</comment>
<dbReference type="Proteomes" id="UP001591681">
    <property type="component" value="Unassembled WGS sequence"/>
</dbReference>
<evidence type="ECO:0000313" key="13">
    <source>
        <dbReference type="Proteomes" id="UP001591681"/>
    </source>
</evidence>
<dbReference type="Pfam" id="PF00018">
    <property type="entry name" value="SH3_1"/>
    <property type="match status" value="1"/>
</dbReference>
<keyword evidence="4" id="KW-0677">Repeat</keyword>
<protein>
    <recommendedName>
        <fullName evidence="11">SH3 domain-containing protein</fullName>
    </recommendedName>
</protein>
<feature type="coiled-coil region" evidence="9">
    <location>
        <begin position="144"/>
        <end position="188"/>
    </location>
</feature>
<feature type="region of interest" description="Disordered" evidence="10">
    <location>
        <begin position="386"/>
        <end position="448"/>
    </location>
</feature>
<evidence type="ECO:0000259" key="11">
    <source>
        <dbReference type="PROSITE" id="PS50002"/>
    </source>
</evidence>
<gene>
    <name evidence="12" type="ORF">ACEWY4_021337</name>
</gene>
<dbReference type="PANTHER" id="PTHR24131">
    <property type="entry name" value="APOPTOSIS-STIMULATING OF P53 PROTEIN"/>
    <property type="match status" value="1"/>
</dbReference>
<evidence type="ECO:0000256" key="2">
    <source>
        <dbReference type="ARBA" id="ARBA00022443"/>
    </source>
</evidence>
<feature type="compositionally biased region" description="Pro residues" evidence="10">
    <location>
        <begin position="676"/>
        <end position="687"/>
    </location>
</feature>
<feature type="repeat" description="ANK" evidence="7">
    <location>
        <begin position="847"/>
        <end position="879"/>
    </location>
</feature>
<keyword evidence="2 8" id="KW-0728">SH3 domain</keyword>
<evidence type="ECO:0000256" key="9">
    <source>
        <dbReference type="SAM" id="Coils"/>
    </source>
</evidence>
<dbReference type="Pfam" id="PF12796">
    <property type="entry name" value="Ank_2"/>
    <property type="match status" value="1"/>
</dbReference>
<feature type="region of interest" description="Disordered" evidence="10">
    <location>
        <begin position="263"/>
        <end position="345"/>
    </location>
</feature>
<evidence type="ECO:0000256" key="3">
    <source>
        <dbReference type="ARBA" id="ARBA00022703"/>
    </source>
</evidence>
<feature type="domain" description="SH3" evidence="11">
    <location>
        <begin position="913"/>
        <end position="975"/>
    </location>
</feature>
<feature type="coiled-coil region" evidence="9">
    <location>
        <begin position="5"/>
        <end position="118"/>
    </location>
</feature>
<dbReference type="InterPro" id="IPR001452">
    <property type="entry name" value="SH3_domain"/>
</dbReference>
<dbReference type="Gene3D" id="1.25.40.20">
    <property type="entry name" value="Ankyrin repeat-containing domain"/>
    <property type="match status" value="1"/>
</dbReference>
<evidence type="ECO:0000313" key="12">
    <source>
        <dbReference type="EMBL" id="KAL2083564.1"/>
    </source>
</evidence>
<keyword evidence="6" id="KW-0539">Nucleus</keyword>
<keyword evidence="3" id="KW-0053">Apoptosis</keyword>
<feature type="compositionally biased region" description="Basic and acidic residues" evidence="10">
    <location>
        <begin position="304"/>
        <end position="315"/>
    </location>
</feature>
<feature type="region of interest" description="Disordered" evidence="10">
    <location>
        <begin position="613"/>
        <end position="741"/>
    </location>
</feature>
<organism evidence="12 13">
    <name type="scientific">Coilia grayii</name>
    <name type="common">Gray's grenadier anchovy</name>
    <dbReference type="NCBI Taxonomy" id="363190"/>
    <lineage>
        <taxon>Eukaryota</taxon>
        <taxon>Metazoa</taxon>
        <taxon>Chordata</taxon>
        <taxon>Craniata</taxon>
        <taxon>Vertebrata</taxon>
        <taxon>Euteleostomi</taxon>
        <taxon>Actinopterygii</taxon>
        <taxon>Neopterygii</taxon>
        <taxon>Teleostei</taxon>
        <taxon>Clupei</taxon>
        <taxon>Clupeiformes</taxon>
        <taxon>Clupeoidei</taxon>
        <taxon>Engraulidae</taxon>
        <taxon>Coilinae</taxon>
        <taxon>Coilia</taxon>
    </lineage>
</organism>
<evidence type="ECO:0000256" key="5">
    <source>
        <dbReference type="ARBA" id="ARBA00023043"/>
    </source>
</evidence>